<gene>
    <name evidence="12" type="ORF">QTJ16_004341</name>
</gene>
<evidence type="ECO:0000313" key="12">
    <source>
        <dbReference type="EMBL" id="KAK2626079.1"/>
    </source>
</evidence>
<dbReference type="Proteomes" id="UP001285354">
    <property type="component" value="Unassembled WGS sequence"/>
</dbReference>
<dbReference type="EMBL" id="JAUBYV010000006">
    <property type="protein sequence ID" value="KAK2626079.1"/>
    <property type="molecule type" value="Genomic_DNA"/>
</dbReference>
<feature type="region of interest" description="Disordered" evidence="10">
    <location>
        <begin position="1"/>
        <end position="78"/>
    </location>
</feature>
<proteinExistence type="inferred from homology"/>
<keyword evidence="13" id="KW-1185">Reference proteome</keyword>
<organism evidence="12 13">
    <name type="scientific">Diplocarpon rosae</name>
    <dbReference type="NCBI Taxonomy" id="946125"/>
    <lineage>
        <taxon>Eukaryota</taxon>
        <taxon>Fungi</taxon>
        <taxon>Dikarya</taxon>
        <taxon>Ascomycota</taxon>
        <taxon>Pezizomycotina</taxon>
        <taxon>Leotiomycetes</taxon>
        <taxon>Helotiales</taxon>
        <taxon>Drepanopezizaceae</taxon>
        <taxon>Diplocarpon</taxon>
    </lineage>
</organism>
<reference evidence="12" key="1">
    <citation type="submission" date="2023-06" db="EMBL/GenBank/DDBJ databases">
        <title>Draft genome of Marssonina rosae.</title>
        <authorList>
            <person name="Cheng Q."/>
        </authorList>
    </citation>
    <scope>NUCLEOTIDE SEQUENCE</scope>
    <source>
        <strain evidence="12">R4</strain>
    </source>
</reference>
<accession>A0AAD9T004</accession>
<dbReference type="Pfam" id="PF08638">
    <property type="entry name" value="Med14"/>
    <property type="match status" value="1"/>
</dbReference>
<keyword evidence="6 9" id="KW-0804">Transcription</keyword>
<evidence type="ECO:0000313" key="13">
    <source>
        <dbReference type="Proteomes" id="UP001285354"/>
    </source>
</evidence>
<comment type="subcellular location">
    <subcellularLocation>
        <location evidence="1 9">Nucleus</location>
    </subcellularLocation>
</comment>
<evidence type="ECO:0000256" key="2">
    <source>
        <dbReference type="ARBA" id="ARBA00007813"/>
    </source>
</evidence>
<dbReference type="GO" id="GO:0016592">
    <property type="term" value="C:mediator complex"/>
    <property type="evidence" value="ECO:0007669"/>
    <property type="project" value="UniProtKB-UniRule"/>
</dbReference>
<evidence type="ECO:0000256" key="4">
    <source>
        <dbReference type="ARBA" id="ARBA00023015"/>
    </source>
</evidence>
<dbReference type="Pfam" id="PF26204">
    <property type="entry name" value="Med14_fung"/>
    <property type="match status" value="1"/>
</dbReference>
<feature type="compositionally biased region" description="Basic and acidic residues" evidence="10">
    <location>
        <begin position="33"/>
        <end position="45"/>
    </location>
</feature>
<comment type="function">
    <text evidence="9">Component of the Mediator complex, a coactivator involved in the regulated transcription of nearly all RNA polymerase II-dependent genes. Mediator functions as a bridge to convey information from gene-specific regulatory proteins to the basal RNA polymerase II transcription machinery. Mediator is recruited to promoters by direct interactions with regulatory proteins and serves as a scaffold for the assembly of a functional preinitiation complex with RNA polymerase II and the general transcription factors.</text>
</comment>
<keyword evidence="7 9" id="KW-0539">Nucleus</keyword>
<evidence type="ECO:0000256" key="10">
    <source>
        <dbReference type="SAM" id="MobiDB-lite"/>
    </source>
</evidence>
<sequence length="1170" mass="131254">MPGVIMDHGSRNGSHTNHDRDQRQNGANGVSRAAEKMQDKGKPRAEPLQSMTPTSPIIPEGLNGNTTGPPRHENGANGTLRNLQTQMDQLPPEITHIADGYMPLSALLIRLAQKSHADLLGAMGDLAQMPTPAATINGSASHYSLTEDASQENVRKKLRLLNFATTTHESWTKALVITGWSRKSEEVSKLVDLRIHLEAQKLLYTEAIDSMANNKRAIHNFRLPNPDFRTALEVLTTGTASWMPDLNYIQPRPLTAKEVLRSLEKLNTLLSIRLNLDDYDSIPLQFRDFTIQSGRATFRVPGEFEIDLTIADEEPGSQYWFIDLRFLFRPSSSKMTAGIRWHLENKVNEVLLKDGLKGCYKYLHELILTYKIAEFRRQGDELARSIWIDTLKVEILNRPICIQYWIDRYSGRLLDGRPSNVKPSKSWIILGVHSGRRNDGRPDANATSRLFIRWFRESKEVMDEDIWFDDVKISTESLLKTVIAKHISHILTSMYEKLLAKPLYAKRELEISLKPSSDDPADLEINIQLTNEHRLSIKIDPVSGRFVFGPISRIYSHYEGLLNSVCQDPAADGHTAIERLRSALLTDAIQIHASSLSWYRVSNPGLTQDSLNQFVPKESLATIWFRRPGWVKDWYLAVTQSMSGEKWHLIKTAIKPTPVKSNAIGLGCLLELPIKGASPSTTYSFLSTLNIFAAGMLSHYTTARTLHSRRVHYVLGKGKLARSMTLPAIYAKLSELIPSKNRLPRTGRNWARDVIKIYFHGVEVIAQRSKDQAELGPSQSTLVSQVSAPNLQSSSALDSQKAFELDERSVLVIEVRMVMPIPQALSSINEQLDKNIVFDAKTGSLAFRLQSKVGESFVPELIERIVGVERLVEFVQVLHLHEVTLKCETVSLGKLVFTYPNNHFVANPDVMDTENISPTYKATINFSVADNIMALVLESGNPHLRIADHLTKVLNGPEGLGGIATLLPLTLPVLRGLDAVETAWYSDGIFDKGEVVVNVRATDVYRLRYEIHLKSPLTADTSTITRKVGFEIKLRSRKAEAWWYVQRVGSSRQKGLDALDDALKSVWDMSGPDWRGMRVCAVAKSNGIEMLLVKLDEVMRNFVLSGKGLDSPLAAPPGSAPAPPKQALNPRMQQQQRQQQRHQQPPTNHSQSQGRNNTHNNQSREIVEID</sequence>
<feature type="domain" description="Mediator complex subunit MED14 N-terminal" evidence="11">
    <location>
        <begin position="101"/>
        <end position="312"/>
    </location>
</feature>
<comment type="caution">
    <text evidence="12">The sequence shown here is derived from an EMBL/GenBank/DDBJ whole genome shotgun (WGS) entry which is preliminary data.</text>
</comment>
<dbReference type="GO" id="GO:0070847">
    <property type="term" value="C:core mediator complex"/>
    <property type="evidence" value="ECO:0007669"/>
    <property type="project" value="TreeGrafter"/>
</dbReference>
<feature type="compositionally biased region" description="Polar residues" evidence="10">
    <location>
        <begin position="1147"/>
        <end position="1164"/>
    </location>
</feature>
<dbReference type="InterPro" id="IPR013947">
    <property type="entry name" value="Mediator_Med14"/>
</dbReference>
<keyword evidence="4 9" id="KW-0805">Transcription regulation</keyword>
<dbReference type="PANTHER" id="PTHR12809">
    <property type="entry name" value="MEDIATOR COMPLEX SUBUNIT"/>
    <property type="match status" value="1"/>
</dbReference>
<dbReference type="GO" id="GO:0003712">
    <property type="term" value="F:transcription coregulator activity"/>
    <property type="evidence" value="ECO:0007669"/>
    <property type="project" value="UniProtKB-UniRule"/>
</dbReference>
<protein>
    <recommendedName>
        <fullName evidence="3 9">Mediator of RNA polymerase II transcription subunit 14</fullName>
    </recommendedName>
    <alternativeName>
        <fullName evidence="8 9">Mediator complex subunit 14</fullName>
    </alternativeName>
</protein>
<name>A0AAD9T004_9HELO</name>
<evidence type="ECO:0000256" key="9">
    <source>
        <dbReference type="RuleBase" id="RU365082"/>
    </source>
</evidence>
<feature type="compositionally biased region" description="Pro residues" evidence="10">
    <location>
        <begin position="1114"/>
        <end position="1124"/>
    </location>
</feature>
<comment type="similarity">
    <text evidence="2 9">Belongs to the Mediator complex subunit 14 family.</text>
</comment>
<evidence type="ECO:0000256" key="3">
    <source>
        <dbReference type="ARBA" id="ARBA00019619"/>
    </source>
</evidence>
<dbReference type="GO" id="GO:0006357">
    <property type="term" value="P:regulation of transcription by RNA polymerase II"/>
    <property type="evidence" value="ECO:0007669"/>
    <property type="project" value="InterPro"/>
</dbReference>
<dbReference type="AlphaFoldDB" id="A0AAD9T004"/>
<evidence type="ECO:0000256" key="8">
    <source>
        <dbReference type="ARBA" id="ARBA00032007"/>
    </source>
</evidence>
<feature type="compositionally biased region" description="Low complexity" evidence="10">
    <location>
        <begin position="1125"/>
        <end position="1146"/>
    </location>
</feature>
<keyword evidence="5 9" id="KW-0010">Activator</keyword>
<dbReference type="PANTHER" id="PTHR12809:SF2">
    <property type="entry name" value="MEDIATOR OF RNA POLYMERASE II TRANSCRIPTION SUBUNIT 14"/>
    <property type="match status" value="1"/>
</dbReference>
<feature type="region of interest" description="Disordered" evidence="10">
    <location>
        <begin position="1113"/>
        <end position="1170"/>
    </location>
</feature>
<evidence type="ECO:0000256" key="6">
    <source>
        <dbReference type="ARBA" id="ARBA00023163"/>
    </source>
</evidence>
<comment type="subunit">
    <text evidence="9">Component of the Mediator complex.</text>
</comment>
<evidence type="ECO:0000256" key="5">
    <source>
        <dbReference type="ARBA" id="ARBA00023159"/>
    </source>
</evidence>
<evidence type="ECO:0000256" key="1">
    <source>
        <dbReference type="ARBA" id="ARBA00004123"/>
    </source>
</evidence>
<evidence type="ECO:0000256" key="7">
    <source>
        <dbReference type="ARBA" id="ARBA00023242"/>
    </source>
</evidence>
<evidence type="ECO:0000259" key="11">
    <source>
        <dbReference type="Pfam" id="PF08638"/>
    </source>
</evidence>
<dbReference type="InterPro" id="IPR055122">
    <property type="entry name" value="Med14_N"/>
</dbReference>